<organism evidence="2 3">
    <name type="scientific">Deinococcus metalli</name>
    <dbReference type="NCBI Taxonomy" id="1141878"/>
    <lineage>
        <taxon>Bacteria</taxon>
        <taxon>Thermotogati</taxon>
        <taxon>Deinococcota</taxon>
        <taxon>Deinococci</taxon>
        <taxon>Deinococcales</taxon>
        <taxon>Deinococcaceae</taxon>
        <taxon>Deinococcus</taxon>
    </lineage>
</organism>
<dbReference type="Proteomes" id="UP000539473">
    <property type="component" value="Unassembled WGS sequence"/>
</dbReference>
<evidence type="ECO:0000313" key="3">
    <source>
        <dbReference type="Proteomes" id="UP000539473"/>
    </source>
</evidence>
<dbReference type="InterPro" id="IPR037079">
    <property type="entry name" value="AF2212/PG0164-like_sf"/>
</dbReference>
<protein>
    <recommendedName>
        <fullName evidence="5">DUF1905 domain-containing protein</fullName>
    </recommendedName>
</protein>
<proteinExistence type="predicted"/>
<name>A0A7W8KF16_9DEIO</name>
<reference evidence="2 3" key="3">
    <citation type="submission" date="2020-08" db="EMBL/GenBank/DDBJ databases">
        <title>Genomic Encyclopedia of Type Strains, Phase IV (KMG-IV): sequencing the most valuable type-strain genomes for metagenomic binning, comparative biology and taxonomic classification.</title>
        <authorList>
            <person name="Goeker M."/>
        </authorList>
    </citation>
    <scope>NUCLEOTIDE SEQUENCE [LARGE SCALE GENOMIC DNA]</scope>
    <source>
        <strain evidence="2 3">DSM 27521</strain>
    </source>
</reference>
<dbReference type="InterPro" id="IPR015018">
    <property type="entry name" value="DUF1905"/>
</dbReference>
<gene>
    <name evidence="1" type="ORF">GCM10017781_24200</name>
    <name evidence="2" type="ORF">HNQ07_002456</name>
</gene>
<evidence type="ECO:0000313" key="1">
    <source>
        <dbReference type="EMBL" id="GHF46887.1"/>
    </source>
</evidence>
<dbReference type="EMBL" id="BNAJ01000005">
    <property type="protein sequence ID" value="GHF46887.1"/>
    <property type="molecule type" value="Genomic_DNA"/>
</dbReference>
<dbReference type="AlphaFoldDB" id="A0A7W8KF16"/>
<dbReference type="Gene3D" id="2.40.30.100">
    <property type="entry name" value="AF2212/PG0164-like"/>
    <property type="match status" value="1"/>
</dbReference>
<accession>A0A7W8KF16</accession>
<dbReference type="Pfam" id="PF13376">
    <property type="entry name" value="OmdA"/>
    <property type="match status" value="1"/>
</dbReference>
<evidence type="ECO:0000313" key="2">
    <source>
        <dbReference type="EMBL" id="MBB5376992.1"/>
    </source>
</evidence>
<evidence type="ECO:0008006" key="5">
    <source>
        <dbReference type="Google" id="ProtNLM"/>
    </source>
</evidence>
<evidence type="ECO:0000313" key="4">
    <source>
        <dbReference type="Proteomes" id="UP000619376"/>
    </source>
</evidence>
<sequence>MPTFTTTLKQEGKTATGIEVPPEIIAALGGGKKPAVHVTVNGYAYRSTVGVMGGHAMIPVSAEHRRGAGLSAGDTVTVTLEPDTAPREVVVPDDLQAALDANPAALAAFGKLSYSGKRQHTLSVEGTTNPDTRARRVAKAIETLAGGA</sequence>
<reference evidence="1" key="4">
    <citation type="submission" date="2024-05" db="EMBL/GenBank/DDBJ databases">
        <authorList>
            <person name="Sun Q."/>
            <person name="Zhou Y."/>
        </authorList>
    </citation>
    <scope>NUCLEOTIDE SEQUENCE</scope>
    <source>
        <strain evidence="1">CGMCC 1.18437</strain>
    </source>
</reference>
<dbReference type="EMBL" id="JACHFK010000005">
    <property type="protein sequence ID" value="MBB5376992.1"/>
    <property type="molecule type" value="Genomic_DNA"/>
</dbReference>
<keyword evidence="4" id="KW-1185">Reference proteome</keyword>
<reference evidence="4" key="2">
    <citation type="journal article" date="2019" name="Int. J. Syst. Evol. Microbiol.">
        <title>The Global Catalogue of Microorganisms (GCM) 10K type strain sequencing project: providing services to taxonomists for standard genome sequencing and annotation.</title>
        <authorList>
            <consortium name="The Broad Institute Genomics Platform"/>
            <consortium name="The Broad Institute Genome Sequencing Center for Infectious Disease"/>
            <person name="Wu L."/>
            <person name="Ma J."/>
        </authorList>
    </citation>
    <scope>NUCLEOTIDE SEQUENCE [LARGE SCALE GENOMIC DNA]</scope>
    <source>
        <strain evidence="4">CGMCC 1.18437</strain>
    </source>
</reference>
<reference evidence="1" key="1">
    <citation type="journal article" date="2014" name="Int. J. Syst. Evol. Microbiol.">
        <title>Complete genome of a new Firmicutes species belonging to the dominant human colonic microbiota ('Ruminococcus bicirculans') reveals two chromosomes and a selective capacity to utilize plant glucans.</title>
        <authorList>
            <consortium name="NISC Comparative Sequencing Program"/>
            <person name="Wegmann U."/>
            <person name="Louis P."/>
            <person name="Goesmann A."/>
            <person name="Henrissat B."/>
            <person name="Duncan S.H."/>
            <person name="Flint H.J."/>
        </authorList>
    </citation>
    <scope>NUCLEOTIDE SEQUENCE</scope>
    <source>
        <strain evidence="1">CGMCC 1.18437</strain>
    </source>
</reference>
<comment type="caution">
    <text evidence="2">The sequence shown here is derived from an EMBL/GenBank/DDBJ whole genome shotgun (WGS) entry which is preliminary data.</text>
</comment>
<dbReference type="RefSeq" id="WP_184112111.1">
    <property type="nucleotide sequence ID" value="NZ_BNAJ01000005.1"/>
</dbReference>
<dbReference type="SUPFAM" id="SSF141694">
    <property type="entry name" value="AF2212/PG0164-like"/>
    <property type="match status" value="1"/>
</dbReference>
<dbReference type="Pfam" id="PF08922">
    <property type="entry name" value="DUF1905"/>
    <property type="match status" value="1"/>
</dbReference>
<dbReference type="Proteomes" id="UP000619376">
    <property type="component" value="Unassembled WGS sequence"/>
</dbReference>